<accession>A0A173YWN1</accession>
<organism evidence="1 3">
    <name type="scientific">Blautia obeum</name>
    <dbReference type="NCBI Taxonomy" id="40520"/>
    <lineage>
        <taxon>Bacteria</taxon>
        <taxon>Bacillati</taxon>
        <taxon>Bacillota</taxon>
        <taxon>Clostridia</taxon>
        <taxon>Lachnospirales</taxon>
        <taxon>Lachnospiraceae</taxon>
        <taxon>Blautia</taxon>
    </lineage>
</organism>
<proteinExistence type="predicted"/>
<evidence type="ECO:0000313" key="2">
    <source>
        <dbReference type="EMBL" id="RHC10417.1"/>
    </source>
</evidence>
<dbReference type="GeneID" id="79803956"/>
<reference evidence="1 3" key="1">
    <citation type="submission" date="2015-09" db="EMBL/GenBank/DDBJ databases">
        <authorList>
            <consortium name="Pathogen Informatics"/>
        </authorList>
    </citation>
    <scope>NUCLEOTIDE SEQUENCE [LARGE SCALE GENOMIC DNA]</scope>
    <source>
        <strain evidence="1 3">2789STDY5608837</strain>
    </source>
</reference>
<dbReference type="Proteomes" id="UP000095409">
    <property type="component" value="Unassembled WGS sequence"/>
</dbReference>
<sequence length="142" mass="16442">MGKKDEYRFNLRFDETDEMHRLVVKYLNSCGHNKAKYIVRAFLAYWKMSGKSLLSYVFPEIDAEQLLPEAKPENDKKTAVVAKASDAGNDNGTYIQKDHSEQQLLEKSLQEDHFVNLEGDCKADEAEVLLIKNNYKMFEDLE</sequence>
<protein>
    <submittedName>
        <fullName evidence="1">Uncharacterized protein</fullName>
    </submittedName>
</protein>
<gene>
    <name evidence="2" type="ORF">DW859_03170</name>
    <name evidence="1" type="ORF">ERS852394_00732</name>
</gene>
<dbReference type="EMBL" id="QSHL01000001">
    <property type="protein sequence ID" value="RHC10417.1"/>
    <property type="molecule type" value="Genomic_DNA"/>
</dbReference>
<evidence type="ECO:0000313" key="1">
    <source>
        <dbReference type="EMBL" id="CUN68394.1"/>
    </source>
</evidence>
<evidence type="ECO:0000313" key="3">
    <source>
        <dbReference type="Proteomes" id="UP000095409"/>
    </source>
</evidence>
<dbReference type="EMBL" id="CYZD01000002">
    <property type="protein sequence ID" value="CUN68394.1"/>
    <property type="molecule type" value="Genomic_DNA"/>
</dbReference>
<evidence type="ECO:0000313" key="4">
    <source>
        <dbReference type="Proteomes" id="UP000265808"/>
    </source>
</evidence>
<name>A0A173YWN1_9FIRM</name>
<dbReference type="Proteomes" id="UP000265808">
    <property type="component" value="Unassembled WGS sequence"/>
</dbReference>
<dbReference type="RefSeq" id="WP_005424182.1">
    <property type="nucleotide sequence ID" value="NZ_CYZD01000002.1"/>
</dbReference>
<reference evidence="2 4" key="2">
    <citation type="submission" date="2018-08" db="EMBL/GenBank/DDBJ databases">
        <title>A genome reference for cultivated species of the human gut microbiota.</title>
        <authorList>
            <person name="Zou Y."/>
            <person name="Xue W."/>
            <person name="Luo G."/>
        </authorList>
    </citation>
    <scope>NUCLEOTIDE SEQUENCE [LARGE SCALE GENOMIC DNA]</scope>
    <source>
        <strain evidence="2 4">AM37-4AC</strain>
    </source>
</reference>
<dbReference type="AlphaFoldDB" id="A0A173YWN1"/>